<name>A0AAV5QPI6_9ASCO</name>
<evidence type="ECO:0000256" key="1">
    <source>
        <dbReference type="ARBA" id="ARBA00004479"/>
    </source>
</evidence>
<dbReference type="InterPro" id="IPR005013">
    <property type="entry name" value="DDOST_48_kDa_subunit"/>
</dbReference>
<evidence type="ECO:0000313" key="12">
    <source>
        <dbReference type="Proteomes" id="UP001360560"/>
    </source>
</evidence>
<proteinExistence type="inferred from homology"/>
<keyword evidence="7 8" id="KW-0472">Membrane</keyword>
<dbReference type="PANTHER" id="PTHR10830:SF0">
    <property type="entry name" value="DOLICHYL-DIPHOSPHOOLIGOSACCHARIDE--PROTEIN GLYCOSYLTRANSFERASE 48 KDA SUBUNIT"/>
    <property type="match status" value="1"/>
</dbReference>
<evidence type="ECO:0000256" key="6">
    <source>
        <dbReference type="ARBA" id="ARBA00022989"/>
    </source>
</evidence>
<dbReference type="Proteomes" id="UP001360560">
    <property type="component" value="Unassembled WGS sequence"/>
</dbReference>
<organism evidence="11 12">
    <name type="scientific">Saccharomycopsis crataegensis</name>
    <dbReference type="NCBI Taxonomy" id="43959"/>
    <lineage>
        <taxon>Eukaryota</taxon>
        <taxon>Fungi</taxon>
        <taxon>Dikarya</taxon>
        <taxon>Ascomycota</taxon>
        <taxon>Saccharomycotina</taxon>
        <taxon>Saccharomycetes</taxon>
        <taxon>Saccharomycopsidaceae</taxon>
        <taxon>Saccharomycopsis</taxon>
    </lineage>
</organism>
<comment type="function">
    <text evidence="8">Subunit of the oligosaccharyl transferase (OST) complex that catalyzes the initial transfer of a defined glycan (Glc(3)Man(9)GlcNAc(2) in eukaryotes) from the lipid carrier dolichol-pyrophosphate to an asparagine residue within an Asn-X-Ser/Thr consensus motif in nascent polypeptide chains, the first step in protein N-glycosylation. N-glycosylation occurs cotranslationally and the complex associates with the Sec61 complex at the channel-forming translocon complex that mediates protein translocation across the endoplasmic reticulum (ER).</text>
</comment>
<feature type="chain" id="PRO_5043090916" description="Dolichyl-diphosphooligosaccharide--protein glycosyltransferase subunit WBP1" evidence="8">
    <location>
        <begin position="20"/>
        <end position="490"/>
    </location>
</feature>
<evidence type="ECO:0000313" key="11">
    <source>
        <dbReference type="EMBL" id="GMM36626.1"/>
    </source>
</evidence>
<gene>
    <name evidence="11" type="ORF">DASC09_039510</name>
</gene>
<comment type="similarity">
    <text evidence="3 8">Belongs to the DDOST 48 kDa subunit family.</text>
</comment>
<comment type="subcellular location">
    <subcellularLocation>
        <location evidence="8">Endoplasmic reticulum membrane</location>
        <topology evidence="8">Single-pass type I membrane protein</topology>
    </subcellularLocation>
    <subcellularLocation>
        <location evidence="1">Membrane</location>
        <topology evidence="1">Single-pass type I membrane protein</topology>
    </subcellularLocation>
</comment>
<evidence type="ECO:0000259" key="10">
    <source>
        <dbReference type="Pfam" id="PF23358"/>
    </source>
</evidence>
<evidence type="ECO:0000256" key="5">
    <source>
        <dbReference type="ARBA" id="ARBA00022824"/>
    </source>
</evidence>
<comment type="subunit">
    <text evidence="8">Component of the oligosaccharyltransferase (OST) complex.</text>
</comment>
<dbReference type="PANTHER" id="PTHR10830">
    <property type="entry name" value="DOLICHYL-DIPHOSPHOOLIGOSACCHARIDE--PROTEIN GLYCOSYLTRANSFERASE 48 KDA SUBUNIT"/>
    <property type="match status" value="1"/>
</dbReference>
<keyword evidence="6 8" id="KW-1133">Transmembrane helix</keyword>
<comment type="caution">
    <text evidence="11">The sequence shown here is derived from an EMBL/GenBank/DDBJ whole genome shotgun (WGS) entry which is preliminary data.</text>
</comment>
<keyword evidence="8" id="KW-0732">Signal</keyword>
<dbReference type="GO" id="GO:0018279">
    <property type="term" value="P:protein N-linked glycosylation via asparagine"/>
    <property type="evidence" value="ECO:0007669"/>
    <property type="project" value="UniProtKB-UniRule"/>
</dbReference>
<dbReference type="InterPro" id="IPR055459">
    <property type="entry name" value="OST48_MD"/>
</dbReference>
<feature type="domain" description="OST48 middle" evidence="10">
    <location>
        <begin position="392"/>
        <end position="477"/>
    </location>
</feature>
<sequence length="490" mass="55981">MKLLRCFLLVFIQVVYVLASSIDETLVLHDGSINIENDYTLFLQDYSKYFKSTLVYKNVKDEKSLKIVSDVNSEENLYKNIIIFPITGRGLGKKLTSADLLKFSNNANGNIMVIDGDKSASDEVRVFLNQLGIYPSPKQYKLHDHFNFVEGNEAHDVLSIPIEGNLLDESNVIIGETLKTDDILYSGSSALLSNNNLLIPILSAPKTSFNYNPKKLDKKSTEDDAKYLNDVNYWALGNQNYLIVAFQNLVNSRVSWVGSSDFLSDASYKQSNYKNEKIFNDLLKWTFGEKNVLRIDYVEFFKTPENTFNPKLLKDTFKVKDEVIYNLGVSEYRGGEWVPYQADDIQLEFTMLDPYYRLNLVPVSDDSPVLSFNSPELSTAEPNTTFFSKKFSDDVSSSKFYSAKFVLPDQHGMFKYLVDYKKSGYSFLFSENIITLRNLAFDEYIKSSQIVNSWVYLSAIVTMIGGWLVFLVLFLFSSESKKTTITKKNN</sequence>
<dbReference type="GO" id="GO:0008250">
    <property type="term" value="C:oligosaccharyltransferase complex"/>
    <property type="evidence" value="ECO:0007669"/>
    <property type="project" value="TreeGrafter"/>
</dbReference>
<reference evidence="11 12" key="1">
    <citation type="journal article" date="2023" name="Elife">
        <title>Identification of key yeast species and microbe-microbe interactions impacting larval growth of Drosophila in the wild.</title>
        <authorList>
            <person name="Mure A."/>
            <person name="Sugiura Y."/>
            <person name="Maeda R."/>
            <person name="Honda K."/>
            <person name="Sakurai N."/>
            <person name="Takahashi Y."/>
            <person name="Watada M."/>
            <person name="Katoh T."/>
            <person name="Gotoh A."/>
            <person name="Gotoh Y."/>
            <person name="Taniguchi I."/>
            <person name="Nakamura K."/>
            <person name="Hayashi T."/>
            <person name="Katayama T."/>
            <person name="Uemura T."/>
            <person name="Hattori Y."/>
        </authorList>
    </citation>
    <scope>NUCLEOTIDE SEQUENCE [LARGE SCALE GENOMIC DNA]</scope>
    <source>
        <strain evidence="11 12">SC-9</strain>
    </source>
</reference>
<evidence type="ECO:0000256" key="4">
    <source>
        <dbReference type="ARBA" id="ARBA00022692"/>
    </source>
</evidence>
<feature type="domain" description="OST48 N-terminal" evidence="9">
    <location>
        <begin position="24"/>
        <end position="286"/>
    </location>
</feature>
<accession>A0AAV5QPI6</accession>
<dbReference type="Pfam" id="PF23358">
    <property type="entry name" value="OST48_MD"/>
    <property type="match status" value="2"/>
</dbReference>
<evidence type="ECO:0000256" key="7">
    <source>
        <dbReference type="ARBA" id="ARBA00023136"/>
    </source>
</evidence>
<keyword evidence="12" id="KW-1185">Reference proteome</keyword>
<evidence type="ECO:0000256" key="8">
    <source>
        <dbReference type="RuleBase" id="RU361142"/>
    </source>
</evidence>
<keyword evidence="5 8" id="KW-0256">Endoplasmic reticulum</keyword>
<evidence type="ECO:0000256" key="3">
    <source>
        <dbReference type="ARBA" id="ARBA00008743"/>
    </source>
</evidence>
<dbReference type="EMBL" id="BTFZ01000011">
    <property type="protein sequence ID" value="GMM36626.1"/>
    <property type="molecule type" value="Genomic_DNA"/>
</dbReference>
<keyword evidence="4 8" id="KW-0812">Transmembrane</keyword>
<dbReference type="InterPro" id="IPR055457">
    <property type="entry name" value="OST48_N"/>
</dbReference>
<feature type="transmembrane region" description="Helical" evidence="8">
    <location>
        <begin position="454"/>
        <end position="476"/>
    </location>
</feature>
<feature type="domain" description="OST48 middle" evidence="10">
    <location>
        <begin position="314"/>
        <end position="366"/>
    </location>
</feature>
<feature type="signal peptide" evidence="8">
    <location>
        <begin position="1"/>
        <end position="19"/>
    </location>
</feature>
<comment type="pathway">
    <text evidence="2 8">Protein modification; protein glycosylation.</text>
</comment>
<dbReference type="Pfam" id="PF03345">
    <property type="entry name" value="OST48_N"/>
    <property type="match status" value="1"/>
</dbReference>
<dbReference type="GeneID" id="90074601"/>
<dbReference type="AlphaFoldDB" id="A0AAV5QPI6"/>
<dbReference type="RefSeq" id="XP_064853622.1">
    <property type="nucleotide sequence ID" value="XM_064997550.1"/>
</dbReference>
<evidence type="ECO:0000256" key="2">
    <source>
        <dbReference type="ARBA" id="ARBA00004922"/>
    </source>
</evidence>
<protein>
    <recommendedName>
        <fullName evidence="8">Dolichyl-diphosphooligosaccharide--protein glycosyltransferase subunit WBP1</fullName>
        <shortName evidence="8">Oligosaccharyl transferase subunit WBP1</shortName>
    </recommendedName>
</protein>
<evidence type="ECO:0000259" key="9">
    <source>
        <dbReference type="Pfam" id="PF03345"/>
    </source>
</evidence>